<dbReference type="PANTHER" id="PTHR11773:SF1">
    <property type="entry name" value="GLYCINE DEHYDROGENASE (DECARBOXYLATING), MITOCHONDRIAL"/>
    <property type="match status" value="1"/>
</dbReference>
<dbReference type="AlphaFoldDB" id="A0A1B1K8A8"/>
<dbReference type="EMBL" id="JAPWIS010000021">
    <property type="protein sequence ID" value="MCZ4588313.1"/>
    <property type="molecule type" value="Genomic_DNA"/>
</dbReference>
<keyword evidence="7" id="KW-1185">Reference proteome</keyword>
<dbReference type="RefSeq" id="WP_065491436.1">
    <property type="nucleotide sequence ID" value="NZ_CP009111.1"/>
</dbReference>
<evidence type="ECO:0000313" key="3">
    <source>
        <dbReference type="EMBL" id="ANS28809.1"/>
    </source>
</evidence>
<protein>
    <submittedName>
        <fullName evidence="4">Aminomethyl-transferring glycine dehydrogenase subunit GcvPB</fullName>
        <ecNumber evidence="3 4">1.4.4.2</ecNumber>
    </submittedName>
    <submittedName>
        <fullName evidence="3">Putative glycine dehydrogenase [decarboxylating] subunit 2</fullName>
    </submittedName>
</protein>
<dbReference type="InterPro" id="IPR015424">
    <property type="entry name" value="PyrdxlP-dep_Trfase"/>
</dbReference>
<dbReference type="SUPFAM" id="SSF53383">
    <property type="entry name" value="PLP-dependent transferases"/>
    <property type="match status" value="1"/>
</dbReference>
<dbReference type="Proteomes" id="UP001231166">
    <property type="component" value="Chromosome"/>
</dbReference>
<dbReference type="InterPro" id="IPR015421">
    <property type="entry name" value="PyrdxlP-dep_Trfase_major"/>
</dbReference>
<dbReference type="Proteomes" id="UP000186108">
    <property type="component" value="Chromosome"/>
</dbReference>
<dbReference type="NCBIfam" id="NF003346">
    <property type="entry name" value="PRK04366.1"/>
    <property type="match status" value="1"/>
</dbReference>
<dbReference type="Proteomes" id="UP001066327">
    <property type="component" value="Unassembled WGS sequence"/>
</dbReference>
<dbReference type="InterPro" id="IPR000192">
    <property type="entry name" value="Aminotrans_V_dom"/>
</dbReference>
<name>A0A1B1K8A8_RHOOP</name>
<evidence type="ECO:0000259" key="2">
    <source>
        <dbReference type="Pfam" id="PF00266"/>
    </source>
</evidence>
<dbReference type="Gene3D" id="3.40.640.10">
    <property type="entry name" value="Type I PLP-dependent aspartate aminotransferase-like (Major domain)"/>
    <property type="match status" value="1"/>
</dbReference>
<gene>
    <name evidence="3" type="primary">gcvPB</name>
    <name evidence="4" type="ORF">O4328_32390</name>
    <name evidence="5" type="ORF">Q5707_20950</name>
    <name evidence="3" type="ORF">R1CP_20645</name>
</gene>
<evidence type="ECO:0000256" key="1">
    <source>
        <dbReference type="ARBA" id="ARBA00003788"/>
    </source>
</evidence>
<accession>A0A1B1K8A8</accession>
<evidence type="ECO:0000313" key="6">
    <source>
        <dbReference type="Proteomes" id="UP000186108"/>
    </source>
</evidence>
<sequence>MSTRLNEIQAPVWNEPIIMEMGYPGRRGAVFSHAEDDIEARVGAAVDLIPTAVRRRDRPALPEMSEPEVLYHYLRLSQQTLGMMGVSLFGTCTMKYNPQVNEALAWRPEVTEVHPLQHEDTLQGTLEIVHAMDLILRELSGMDQFVFQAGGGAEAAFVNASVTRAYHASRGELEQRNEVITTIQTHPCNAATAAAAGFKVITLMLDENGYPSLDALKAAVSNRTAALMVGNPDDMGVYNPEMKEWVEIVHEAGGLCFYDSANFNGTMSKIRPREIGFDACMFMLHKTFGAPKSGVGGPATGAYGCSAELAPFLPAPLVTFDGERYHLDHDRPDSVGKIREFWGNVPVILKAYAWVRAMGAEGIAQASDISVLGNNYMEKGLLAIRGVTRSHPESTSPRLEMTRYSMQTLKEDTGVDVHDVQNRMTDFGIDAMWTSHEPWLIPEPFTPEAGEMYGKESLDRWIAVLAQISDEAYSNPDIVKSAPHNQAIHRLKPGVTDDPSTRAMTWRAFQRTRAQTRS</sequence>
<evidence type="ECO:0000313" key="7">
    <source>
        <dbReference type="Proteomes" id="UP001066327"/>
    </source>
</evidence>
<dbReference type="Gene3D" id="6.20.440.10">
    <property type="match status" value="1"/>
</dbReference>
<evidence type="ECO:0000313" key="4">
    <source>
        <dbReference type="EMBL" id="MCZ4588313.1"/>
    </source>
</evidence>
<dbReference type="EC" id="1.4.4.2" evidence="3 4"/>
<keyword evidence="3" id="KW-0560">Oxidoreductase</keyword>
<dbReference type="GO" id="GO:0004375">
    <property type="term" value="F:glycine dehydrogenase (decarboxylating) activity"/>
    <property type="evidence" value="ECO:0007669"/>
    <property type="project" value="UniProtKB-EC"/>
</dbReference>
<reference evidence="3 6" key="1">
    <citation type="submission" date="2014-07" db="EMBL/GenBank/DDBJ databases">
        <authorList>
            <person name="Zhang J.E."/>
            <person name="Yang H."/>
            <person name="Guo J."/>
            <person name="Deng Z."/>
            <person name="Luo H."/>
            <person name="Luo M."/>
            <person name="Zhao B."/>
        </authorList>
    </citation>
    <scope>NUCLEOTIDE SEQUENCE [LARGE SCALE GENOMIC DNA]</scope>
    <source>
        <strain evidence="3 6">1CP</strain>
    </source>
</reference>
<dbReference type="GO" id="GO:0005960">
    <property type="term" value="C:glycine cleavage complex"/>
    <property type="evidence" value="ECO:0007669"/>
    <property type="project" value="TreeGrafter"/>
</dbReference>
<comment type="function">
    <text evidence="1">The glycine cleavage system catalyzes the degradation of glycine. The P protein binds the alpha-amino group of glycine through its pyridoxal phosphate cofactor; CO(2) is released and the remaining methylamine moiety is then transferred to the lipoamide cofactor of the H protein.</text>
</comment>
<dbReference type="InterPro" id="IPR020581">
    <property type="entry name" value="GDC_P"/>
</dbReference>
<proteinExistence type="predicted"/>
<dbReference type="EMBL" id="CP009111">
    <property type="protein sequence ID" value="ANS28809.1"/>
    <property type="molecule type" value="Genomic_DNA"/>
</dbReference>
<dbReference type="PATRIC" id="fig|37919.13.peg.4340"/>
<dbReference type="GO" id="GO:0005829">
    <property type="term" value="C:cytosol"/>
    <property type="evidence" value="ECO:0007669"/>
    <property type="project" value="TreeGrafter"/>
</dbReference>
<feature type="domain" description="Aminotransferase class V" evidence="2">
    <location>
        <begin position="163"/>
        <end position="290"/>
    </location>
</feature>
<reference evidence="4" key="2">
    <citation type="submission" date="2022-12" db="EMBL/GenBank/DDBJ databases">
        <authorList>
            <person name="Krivoruchko A.V."/>
            <person name="Elkin A."/>
        </authorList>
    </citation>
    <scope>NUCLEOTIDE SEQUENCE</scope>
    <source>
        <strain evidence="4">IEGM 249</strain>
    </source>
</reference>
<evidence type="ECO:0000313" key="5">
    <source>
        <dbReference type="EMBL" id="WLF44436.1"/>
    </source>
</evidence>
<dbReference type="GO" id="GO:0030170">
    <property type="term" value="F:pyridoxal phosphate binding"/>
    <property type="evidence" value="ECO:0007669"/>
    <property type="project" value="TreeGrafter"/>
</dbReference>
<dbReference type="GO" id="GO:0016594">
    <property type="term" value="F:glycine binding"/>
    <property type="evidence" value="ECO:0007669"/>
    <property type="project" value="TreeGrafter"/>
</dbReference>
<dbReference type="Pfam" id="PF00266">
    <property type="entry name" value="Aminotran_5"/>
    <property type="match status" value="1"/>
</dbReference>
<dbReference type="EMBL" id="CP130953">
    <property type="protein sequence ID" value="WLF44436.1"/>
    <property type="molecule type" value="Genomic_DNA"/>
</dbReference>
<reference evidence="5" key="3">
    <citation type="submission" date="2023-07" db="EMBL/GenBank/DDBJ databases">
        <title>Genomic analysis of Rhodococcus opacus VOC-14 with glycol ethers degradation activity.</title>
        <authorList>
            <person name="Narkevich D.A."/>
            <person name="Hlushen A.M."/>
            <person name="Akhremchuk A.E."/>
            <person name="Sikolenko M.A."/>
            <person name="Valentovich L.N."/>
        </authorList>
    </citation>
    <scope>NUCLEOTIDE SEQUENCE</scope>
    <source>
        <strain evidence="5">VOC-14</strain>
    </source>
</reference>
<dbReference type="PANTHER" id="PTHR11773">
    <property type="entry name" value="GLYCINE DEHYDROGENASE, DECARBOXYLATING"/>
    <property type="match status" value="1"/>
</dbReference>
<dbReference type="GO" id="GO:0019464">
    <property type="term" value="P:glycine decarboxylation via glycine cleavage system"/>
    <property type="evidence" value="ECO:0007669"/>
    <property type="project" value="TreeGrafter"/>
</dbReference>
<organism evidence="3 6">
    <name type="scientific">Rhodococcus opacus</name>
    <name type="common">Nocardia opaca</name>
    <dbReference type="NCBI Taxonomy" id="37919"/>
    <lineage>
        <taxon>Bacteria</taxon>
        <taxon>Bacillati</taxon>
        <taxon>Actinomycetota</taxon>
        <taxon>Actinomycetes</taxon>
        <taxon>Mycobacteriales</taxon>
        <taxon>Nocardiaceae</taxon>
        <taxon>Rhodococcus</taxon>
    </lineage>
</organism>